<dbReference type="Pfam" id="PF00672">
    <property type="entry name" value="HAMP"/>
    <property type="match status" value="1"/>
</dbReference>
<feature type="domain" description="Histidine kinase" evidence="13">
    <location>
        <begin position="244"/>
        <end position="460"/>
    </location>
</feature>
<dbReference type="GO" id="GO:0005524">
    <property type="term" value="F:ATP binding"/>
    <property type="evidence" value="ECO:0007669"/>
    <property type="project" value="UniProtKB-KW"/>
</dbReference>
<dbReference type="InterPro" id="IPR005467">
    <property type="entry name" value="His_kinase_dom"/>
</dbReference>
<dbReference type="PRINTS" id="PR00344">
    <property type="entry name" value="BCTRLSENSOR"/>
</dbReference>
<dbReference type="SMART" id="SM00388">
    <property type="entry name" value="HisKA"/>
    <property type="match status" value="1"/>
</dbReference>
<dbReference type="SUPFAM" id="SSF55874">
    <property type="entry name" value="ATPase domain of HSP90 chaperone/DNA topoisomerase II/histidine kinase"/>
    <property type="match status" value="1"/>
</dbReference>
<feature type="transmembrane region" description="Helical" evidence="12">
    <location>
        <begin position="12"/>
        <end position="31"/>
    </location>
</feature>
<dbReference type="SMART" id="SM00304">
    <property type="entry name" value="HAMP"/>
    <property type="match status" value="1"/>
</dbReference>
<name>A0ABY5U597_LACSH</name>
<protein>
    <recommendedName>
        <fullName evidence="3">histidine kinase</fullName>
        <ecNumber evidence="3">2.7.13.3</ecNumber>
    </recommendedName>
</protein>
<sequence length="467" mass="52910">MKHVTTKWMAMILVIMITGLGLLGFLCFLIIKEEYKLYMKTFLGDRSRSYAVFLAHDFSQDALRHVLGMENGPTTGLCVLTTDGRSWVSAPVAMRERLLAFAKAERKRARSVERSLVRLLEVDGRVYMMASSPIIKDQTLSGMVAMGAELTLLESTLHSFKFMIVLAAAGVLVIVMGVGMVLSWRISRPIIEMGRIAEQLAKGNYHVRVPIKGQDEVAALGRQMNLLAESLLYYQSSRKEFLTHVAHELRTPLTYVKGYAALLRRENLPTEDARRLMGIIYDQSDWLECLVEDLIVLSRLDEGKFALSKQRIDIAPVIRKTLEEMELFTAEWGIRLERNLEPSIRIQADVNRFRQIIMNLVDNALRYSKPQGKVLVELFRQRGEAVIKVIDEGIGISEVEVNRIWERFYRVEKSRSRKHGGTGLGLPIVKHLVELHGGSIEVESQLGRGTTFVMRFPLADAEEECAS</sequence>
<dbReference type="Gene3D" id="3.30.565.10">
    <property type="entry name" value="Histidine kinase-like ATPase, C-terminal domain"/>
    <property type="match status" value="1"/>
</dbReference>
<evidence type="ECO:0000256" key="10">
    <source>
        <dbReference type="ARBA" id="ARBA00023012"/>
    </source>
</evidence>
<keyword evidence="8" id="KW-0418">Kinase</keyword>
<keyword evidence="6" id="KW-0808">Transferase</keyword>
<keyword evidence="16" id="KW-1185">Reference proteome</keyword>
<dbReference type="SMART" id="SM00387">
    <property type="entry name" value="HATPase_c"/>
    <property type="match status" value="1"/>
</dbReference>
<feature type="domain" description="HAMP" evidence="14">
    <location>
        <begin position="184"/>
        <end position="236"/>
    </location>
</feature>
<dbReference type="EC" id="2.7.13.3" evidence="3"/>
<gene>
    <name evidence="15" type="ORF">NYR52_03980</name>
</gene>
<comment type="catalytic activity">
    <reaction evidence="1">
        <text>ATP + protein L-histidine = ADP + protein N-phospho-L-histidine.</text>
        <dbReference type="EC" id="2.7.13.3"/>
    </reaction>
</comment>
<dbReference type="PROSITE" id="PS50885">
    <property type="entry name" value="HAMP"/>
    <property type="match status" value="1"/>
</dbReference>
<evidence type="ECO:0000313" key="16">
    <source>
        <dbReference type="Proteomes" id="UP001058650"/>
    </source>
</evidence>
<evidence type="ECO:0000256" key="4">
    <source>
        <dbReference type="ARBA" id="ARBA00022475"/>
    </source>
</evidence>
<dbReference type="PANTHER" id="PTHR45453:SF1">
    <property type="entry name" value="PHOSPHATE REGULON SENSOR PROTEIN PHOR"/>
    <property type="match status" value="1"/>
</dbReference>
<evidence type="ECO:0000256" key="12">
    <source>
        <dbReference type="SAM" id="Phobius"/>
    </source>
</evidence>
<evidence type="ECO:0000259" key="13">
    <source>
        <dbReference type="PROSITE" id="PS50109"/>
    </source>
</evidence>
<keyword evidence="12" id="KW-0812">Transmembrane</keyword>
<dbReference type="Pfam" id="PF00512">
    <property type="entry name" value="HisKA"/>
    <property type="match status" value="1"/>
</dbReference>
<proteinExistence type="predicted"/>
<dbReference type="InterPro" id="IPR036097">
    <property type="entry name" value="HisK_dim/P_sf"/>
</dbReference>
<evidence type="ECO:0000259" key="14">
    <source>
        <dbReference type="PROSITE" id="PS50885"/>
    </source>
</evidence>
<dbReference type="RefSeq" id="WP_259436347.1">
    <property type="nucleotide sequence ID" value="NZ_CP103866.1"/>
</dbReference>
<reference evidence="15" key="1">
    <citation type="submission" date="2022-08" db="EMBL/GenBank/DDBJ databases">
        <title>The complete genome sequence of the thermophilic bacterium Laceyella sacchari FBKL4.010 reveals the basis for tetramethylpyrazine biosynthesis in Moutai-flavor Daqu.</title>
        <authorList>
            <person name="Li D."/>
            <person name="Huang W."/>
            <person name="Wang C."/>
            <person name="Qiu S."/>
        </authorList>
    </citation>
    <scope>NUCLEOTIDE SEQUENCE</scope>
    <source>
        <strain evidence="15">FBKL4.014</strain>
    </source>
</reference>
<dbReference type="Proteomes" id="UP001058650">
    <property type="component" value="Chromosome"/>
</dbReference>
<dbReference type="InterPro" id="IPR004358">
    <property type="entry name" value="Sig_transdc_His_kin-like_C"/>
</dbReference>
<dbReference type="InterPro" id="IPR036890">
    <property type="entry name" value="HATPase_C_sf"/>
</dbReference>
<keyword evidence="7" id="KW-0547">Nucleotide-binding</keyword>
<dbReference type="CDD" id="cd06225">
    <property type="entry name" value="HAMP"/>
    <property type="match status" value="1"/>
</dbReference>
<evidence type="ECO:0000256" key="3">
    <source>
        <dbReference type="ARBA" id="ARBA00012438"/>
    </source>
</evidence>
<dbReference type="CDD" id="cd00075">
    <property type="entry name" value="HATPase"/>
    <property type="match status" value="1"/>
</dbReference>
<keyword evidence="5" id="KW-0597">Phosphoprotein</keyword>
<evidence type="ECO:0000256" key="9">
    <source>
        <dbReference type="ARBA" id="ARBA00022840"/>
    </source>
</evidence>
<keyword evidence="10" id="KW-0902">Two-component regulatory system</keyword>
<keyword evidence="11 12" id="KW-0472">Membrane</keyword>
<dbReference type="InterPro" id="IPR050351">
    <property type="entry name" value="BphY/WalK/GraS-like"/>
</dbReference>
<dbReference type="InterPro" id="IPR003661">
    <property type="entry name" value="HisK_dim/P_dom"/>
</dbReference>
<dbReference type="PROSITE" id="PS50109">
    <property type="entry name" value="HIS_KIN"/>
    <property type="match status" value="1"/>
</dbReference>
<evidence type="ECO:0000256" key="1">
    <source>
        <dbReference type="ARBA" id="ARBA00000085"/>
    </source>
</evidence>
<comment type="subcellular location">
    <subcellularLocation>
        <location evidence="2">Cell membrane</location>
        <topology evidence="2">Multi-pass membrane protein</topology>
    </subcellularLocation>
</comment>
<dbReference type="Gene3D" id="1.10.287.130">
    <property type="match status" value="1"/>
</dbReference>
<dbReference type="SUPFAM" id="SSF158472">
    <property type="entry name" value="HAMP domain-like"/>
    <property type="match status" value="1"/>
</dbReference>
<dbReference type="Pfam" id="PF02518">
    <property type="entry name" value="HATPase_c"/>
    <property type="match status" value="1"/>
</dbReference>
<dbReference type="SUPFAM" id="SSF47384">
    <property type="entry name" value="Homodimeric domain of signal transducing histidine kinase"/>
    <property type="match status" value="1"/>
</dbReference>
<keyword evidence="9 15" id="KW-0067">ATP-binding</keyword>
<keyword evidence="12" id="KW-1133">Transmembrane helix</keyword>
<dbReference type="InterPro" id="IPR003594">
    <property type="entry name" value="HATPase_dom"/>
</dbReference>
<evidence type="ECO:0000256" key="11">
    <source>
        <dbReference type="ARBA" id="ARBA00023136"/>
    </source>
</evidence>
<feature type="transmembrane region" description="Helical" evidence="12">
    <location>
        <begin position="162"/>
        <end position="184"/>
    </location>
</feature>
<dbReference type="Gene3D" id="6.10.340.10">
    <property type="match status" value="1"/>
</dbReference>
<evidence type="ECO:0000256" key="8">
    <source>
        <dbReference type="ARBA" id="ARBA00022777"/>
    </source>
</evidence>
<dbReference type="InterPro" id="IPR003660">
    <property type="entry name" value="HAMP_dom"/>
</dbReference>
<accession>A0ABY5U597</accession>
<evidence type="ECO:0000256" key="7">
    <source>
        <dbReference type="ARBA" id="ARBA00022741"/>
    </source>
</evidence>
<evidence type="ECO:0000313" key="15">
    <source>
        <dbReference type="EMBL" id="UWE04324.1"/>
    </source>
</evidence>
<organism evidence="15 16">
    <name type="scientific">Laceyella sacchari</name>
    <name type="common">Thermoactinomyces thalpophilus</name>
    <dbReference type="NCBI Taxonomy" id="37482"/>
    <lineage>
        <taxon>Bacteria</taxon>
        <taxon>Bacillati</taxon>
        <taxon>Bacillota</taxon>
        <taxon>Bacilli</taxon>
        <taxon>Bacillales</taxon>
        <taxon>Thermoactinomycetaceae</taxon>
        <taxon>Laceyella</taxon>
    </lineage>
</organism>
<evidence type="ECO:0000256" key="6">
    <source>
        <dbReference type="ARBA" id="ARBA00022679"/>
    </source>
</evidence>
<keyword evidence="4" id="KW-1003">Cell membrane</keyword>
<evidence type="ECO:0000256" key="2">
    <source>
        <dbReference type="ARBA" id="ARBA00004651"/>
    </source>
</evidence>
<evidence type="ECO:0000256" key="5">
    <source>
        <dbReference type="ARBA" id="ARBA00022553"/>
    </source>
</evidence>
<dbReference type="EMBL" id="CP103866">
    <property type="protein sequence ID" value="UWE04324.1"/>
    <property type="molecule type" value="Genomic_DNA"/>
</dbReference>
<dbReference type="CDD" id="cd00082">
    <property type="entry name" value="HisKA"/>
    <property type="match status" value="1"/>
</dbReference>
<dbReference type="PANTHER" id="PTHR45453">
    <property type="entry name" value="PHOSPHATE REGULON SENSOR PROTEIN PHOR"/>
    <property type="match status" value="1"/>
</dbReference>